<dbReference type="RefSeq" id="WP_070109200.1">
    <property type="nucleotide sequence ID" value="NZ_LZFO01000002.1"/>
</dbReference>
<evidence type="ECO:0000256" key="2">
    <source>
        <dbReference type="ARBA" id="ARBA00011322"/>
    </source>
</evidence>
<comment type="subunit">
    <text evidence="2 7">Heterodimer of SbcC and SbcD.</text>
</comment>
<dbReference type="PANTHER" id="PTHR30337">
    <property type="entry name" value="COMPONENT OF ATP-DEPENDENT DSDNA EXONUCLEASE"/>
    <property type="match status" value="1"/>
</dbReference>
<dbReference type="NCBIfam" id="TIGR00619">
    <property type="entry name" value="sbcd"/>
    <property type="match status" value="1"/>
</dbReference>
<dbReference type="STRING" id="1121290.CLAOCE_02270"/>
<evidence type="ECO:0000256" key="1">
    <source>
        <dbReference type="ARBA" id="ARBA00010555"/>
    </source>
</evidence>
<keyword evidence="7" id="KW-0255">Endonuclease</keyword>
<dbReference type="CDD" id="cd00840">
    <property type="entry name" value="MPP_Mre11_N"/>
    <property type="match status" value="1"/>
</dbReference>
<keyword evidence="6 7" id="KW-0269">Exonuclease</keyword>
<comment type="function">
    <text evidence="7">SbcCD cleaves DNA hairpin structures. These structures can inhibit DNA replication and are intermediates in certain DNA recombination reactions. The complex acts as a 3'-&gt;5' double strand exonuclease that can open hairpins. It also has a 5' single-strand endonuclease activity.</text>
</comment>
<dbReference type="Proteomes" id="UP000175744">
    <property type="component" value="Unassembled WGS sequence"/>
</dbReference>
<keyword evidence="7" id="KW-0233">DNA recombination</keyword>
<feature type="domain" description="Nuclease SbcCD subunit D C-terminal" evidence="9">
    <location>
        <begin position="266"/>
        <end position="357"/>
    </location>
</feature>
<sequence>MKFIHTSDWHLGRILHGKHLTEDQFYILQQFIYIIKNENPDAILIAGDLYDRSVPPVEAVELLDNVFTKILIDFNIPIICISGNHDSPDRINFGSKLLQERKLFIKGKFDLNFAPITLEDNYGKVNFYTIPYTEPVVIKALLKEENIHNHNDAIKSVIDKIKCNLNYNERNVLVCHAFVTGGEESESERPLSVGGASSVDYNNFECFNYTALGHLHRPQKCTKENIKYSGSLMKYSFSEVNQEKCIYIIEMDEKGEISTKQVCLKPKRDLRYIEGHLKDIINDAAEDENREDYLLVNLLDEGAILDPIGKLRQVYPNVLRIDREDLKKEINKEIVLPDKNFNNMSHIKLFKSFYTQVTGKEFLEDKEQVLEDLLKEYYSEKGVSK</sequence>
<evidence type="ECO:0000256" key="4">
    <source>
        <dbReference type="ARBA" id="ARBA00022722"/>
    </source>
</evidence>
<dbReference type="InterPro" id="IPR041796">
    <property type="entry name" value="Mre11_N"/>
</dbReference>
<dbReference type="EMBL" id="LZFO01000002">
    <property type="protein sequence ID" value="OFI07623.1"/>
    <property type="molecule type" value="Genomic_DNA"/>
</dbReference>
<dbReference type="AlphaFoldDB" id="A0A1E8F1V6"/>
<keyword evidence="5 7" id="KW-0378">Hydrolase</keyword>
<dbReference type="InterPro" id="IPR029052">
    <property type="entry name" value="Metallo-depent_PP-like"/>
</dbReference>
<protein>
    <recommendedName>
        <fullName evidence="3 7">Nuclease SbcCD subunit D</fullName>
    </recommendedName>
</protein>
<reference evidence="10 11" key="1">
    <citation type="submission" date="2016-06" db="EMBL/GenBank/DDBJ databases">
        <title>Genome sequence of Clostridium acetireducens DSM 10703.</title>
        <authorList>
            <person name="Poehlein A."/>
            <person name="Fluechter S."/>
            <person name="Duerre P."/>
            <person name="Daniel R."/>
        </authorList>
    </citation>
    <scope>NUCLEOTIDE SEQUENCE [LARGE SCALE GENOMIC DNA]</scope>
    <source>
        <strain evidence="10 11">DSM 10703</strain>
    </source>
</reference>
<dbReference type="PATRIC" id="fig|1121290.3.peg.231"/>
<dbReference type="OrthoDB" id="9773856at2"/>
<organism evidence="10 11">
    <name type="scientific">Clostridium acetireducens DSM 10703</name>
    <dbReference type="NCBI Taxonomy" id="1121290"/>
    <lineage>
        <taxon>Bacteria</taxon>
        <taxon>Bacillati</taxon>
        <taxon>Bacillota</taxon>
        <taxon>Clostridia</taxon>
        <taxon>Eubacteriales</taxon>
        <taxon>Clostridiaceae</taxon>
        <taxon>Clostridium</taxon>
    </lineage>
</organism>
<dbReference type="GO" id="GO:0006260">
    <property type="term" value="P:DNA replication"/>
    <property type="evidence" value="ECO:0007669"/>
    <property type="project" value="UniProtKB-KW"/>
</dbReference>
<dbReference type="InterPro" id="IPR004593">
    <property type="entry name" value="SbcD"/>
</dbReference>
<dbReference type="InterPro" id="IPR026843">
    <property type="entry name" value="SbcD_C"/>
</dbReference>
<dbReference type="GO" id="GO:0006310">
    <property type="term" value="P:DNA recombination"/>
    <property type="evidence" value="ECO:0007669"/>
    <property type="project" value="UniProtKB-KW"/>
</dbReference>
<keyword evidence="4 7" id="KW-0540">Nuclease</keyword>
<dbReference type="Pfam" id="PF00149">
    <property type="entry name" value="Metallophos"/>
    <property type="match status" value="1"/>
</dbReference>
<gene>
    <name evidence="7 10" type="primary">sbcD</name>
    <name evidence="10" type="ORF">CLOACE_02270</name>
</gene>
<evidence type="ECO:0000256" key="5">
    <source>
        <dbReference type="ARBA" id="ARBA00022801"/>
    </source>
</evidence>
<evidence type="ECO:0000256" key="3">
    <source>
        <dbReference type="ARBA" id="ARBA00013365"/>
    </source>
</evidence>
<dbReference type="GO" id="GO:0004519">
    <property type="term" value="F:endonuclease activity"/>
    <property type="evidence" value="ECO:0007669"/>
    <property type="project" value="UniProtKB-KW"/>
</dbReference>
<evidence type="ECO:0000313" key="10">
    <source>
        <dbReference type="EMBL" id="OFI07623.1"/>
    </source>
</evidence>
<dbReference type="InterPro" id="IPR004843">
    <property type="entry name" value="Calcineurin-like_PHP"/>
</dbReference>
<dbReference type="GO" id="GO:0008408">
    <property type="term" value="F:3'-5' exonuclease activity"/>
    <property type="evidence" value="ECO:0007669"/>
    <property type="project" value="InterPro"/>
</dbReference>
<evidence type="ECO:0000259" key="8">
    <source>
        <dbReference type="Pfam" id="PF00149"/>
    </source>
</evidence>
<comment type="similarity">
    <text evidence="1 7">Belongs to the SbcD family.</text>
</comment>
<name>A0A1E8F1V6_9CLOT</name>
<comment type="caution">
    <text evidence="10">The sequence shown here is derived from an EMBL/GenBank/DDBJ whole genome shotgun (WGS) entry which is preliminary data.</text>
</comment>
<dbReference type="Gene3D" id="3.60.21.10">
    <property type="match status" value="1"/>
</dbReference>
<evidence type="ECO:0000256" key="6">
    <source>
        <dbReference type="ARBA" id="ARBA00022839"/>
    </source>
</evidence>
<keyword evidence="7" id="KW-0235">DNA replication</keyword>
<proteinExistence type="inferred from homology"/>
<evidence type="ECO:0000256" key="7">
    <source>
        <dbReference type="RuleBase" id="RU363069"/>
    </source>
</evidence>
<evidence type="ECO:0000313" key="11">
    <source>
        <dbReference type="Proteomes" id="UP000175744"/>
    </source>
</evidence>
<dbReference type="InterPro" id="IPR050535">
    <property type="entry name" value="DNA_Repair-Maintenance_Comp"/>
</dbReference>
<evidence type="ECO:0000259" key="9">
    <source>
        <dbReference type="Pfam" id="PF12320"/>
    </source>
</evidence>
<keyword evidence="11" id="KW-1185">Reference proteome</keyword>
<dbReference type="SUPFAM" id="SSF56300">
    <property type="entry name" value="Metallo-dependent phosphatases"/>
    <property type="match status" value="1"/>
</dbReference>
<dbReference type="PANTHER" id="PTHR30337:SF0">
    <property type="entry name" value="NUCLEASE SBCCD SUBUNIT D"/>
    <property type="match status" value="1"/>
</dbReference>
<feature type="domain" description="Calcineurin-like phosphoesterase" evidence="8">
    <location>
        <begin position="1"/>
        <end position="180"/>
    </location>
</feature>
<dbReference type="Pfam" id="PF12320">
    <property type="entry name" value="SbcD_C"/>
    <property type="match status" value="1"/>
</dbReference>
<accession>A0A1E8F1V6</accession>